<comment type="subcellular location">
    <subcellularLocation>
        <location evidence="1 10">Cytoplasm</location>
    </subcellularLocation>
</comment>
<evidence type="ECO:0000256" key="6">
    <source>
        <dbReference type="ARBA" id="ARBA00022695"/>
    </source>
</evidence>
<protein>
    <recommendedName>
        <fullName evidence="3 10">Beta sliding clamp</fullName>
    </recommendedName>
</protein>
<dbReference type="RefSeq" id="WP_377946006.1">
    <property type="nucleotide sequence ID" value="NZ_JBHUCX010000099.1"/>
</dbReference>
<dbReference type="InterPro" id="IPR001001">
    <property type="entry name" value="DNA_polIII_beta"/>
</dbReference>
<dbReference type="Proteomes" id="UP001597079">
    <property type="component" value="Unassembled WGS sequence"/>
</dbReference>
<dbReference type="Pfam" id="PF02768">
    <property type="entry name" value="DNA_pol3_beta_3"/>
    <property type="match status" value="1"/>
</dbReference>
<dbReference type="InterPro" id="IPR046938">
    <property type="entry name" value="DNA_clamp_sf"/>
</dbReference>
<dbReference type="Gene3D" id="3.10.150.10">
    <property type="entry name" value="DNA Polymerase III, subunit A, domain 2"/>
    <property type="match status" value="1"/>
</dbReference>
<evidence type="ECO:0000313" key="14">
    <source>
        <dbReference type="EMBL" id="MFD1677785.1"/>
    </source>
</evidence>
<evidence type="ECO:0000256" key="10">
    <source>
        <dbReference type="PIRNR" id="PIRNR000804"/>
    </source>
</evidence>
<evidence type="ECO:0000256" key="2">
    <source>
        <dbReference type="ARBA" id="ARBA00010752"/>
    </source>
</evidence>
<dbReference type="PANTHER" id="PTHR30478">
    <property type="entry name" value="DNA POLYMERASE III SUBUNIT BETA"/>
    <property type="match status" value="1"/>
</dbReference>
<keyword evidence="7 10" id="KW-0235">DNA replication</keyword>
<evidence type="ECO:0000256" key="4">
    <source>
        <dbReference type="ARBA" id="ARBA00022490"/>
    </source>
</evidence>
<evidence type="ECO:0000259" key="12">
    <source>
        <dbReference type="Pfam" id="PF02767"/>
    </source>
</evidence>
<dbReference type="SMART" id="SM00480">
    <property type="entry name" value="POL3Bc"/>
    <property type="match status" value="1"/>
</dbReference>
<dbReference type="InterPro" id="IPR022634">
    <property type="entry name" value="DNA_polIII_beta_N"/>
</dbReference>
<keyword evidence="8 10" id="KW-0239">DNA-directed DNA polymerase</keyword>
<keyword evidence="6 10" id="KW-0548">Nucleotidyltransferase</keyword>
<feature type="domain" description="DNA polymerase III beta sliding clamp central" evidence="12">
    <location>
        <begin position="93"/>
        <end position="205"/>
    </location>
</feature>
<evidence type="ECO:0000313" key="15">
    <source>
        <dbReference type="Proteomes" id="UP001597079"/>
    </source>
</evidence>
<feature type="domain" description="DNA polymerase III beta sliding clamp C-terminal" evidence="13">
    <location>
        <begin position="210"/>
        <end position="325"/>
    </location>
</feature>
<dbReference type="InterPro" id="IPR022635">
    <property type="entry name" value="DNA_polIII_beta_C"/>
</dbReference>
<comment type="caution">
    <text evidence="14">The sequence shown here is derived from an EMBL/GenBank/DDBJ whole genome shotgun (WGS) entry which is preliminary data.</text>
</comment>
<dbReference type="PANTHER" id="PTHR30478:SF0">
    <property type="entry name" value="BETA SLIDING CLAMP"/>
    <property type="match status" value="1"/>
</dbReference>
<organism evidence="14 15">
    <name type="scientific">Alicyclobacillus fodiniaquatilis</name>
    <dbReference type="NCBI Taxonomy" id="1661150"/>
    <lineage>
        <taxon>Bacteria</taxon>
        <taxon>Bacillati</taxon>
        <taxon>Bacillota</taxon>
        <taxon>Bacilli</taxon>
        <taxon>Bacillales</taxon>
        <taxon>Alicyclobacillaceae</taxon>
        <taxon>Alicyclobacillus</taxon>
    </lineage>
</organism>
<dbReference type="SUPFAM" id="SSF55979">
    <property type="entry name" value="DNA clamp"/>
    <property type="match status" value="3"/>
</dbReference>
<evidence type="ECO:0000256" key="3">
    <source>
        <dbReference type="ARBA" id="ARBA00021035"/>
    </source>
</evidence>
<evidence type="ECO:0000259" key="11">
    <source>
        <dbReference type="Pfam" id="PF00712"/>
    </source>
</evidence>
<keyword evidence="9" id="KW-0238">DNA-binding</keyword>
<feature type="domain" description="DNA polymerase III beta sliding clamp N-terminal" evidence="11">
    <location>
        <begin position="2"/>
        <end position="83"/>
    </location>
</feature>
<name>A0ABW4JRL9_9BACL</name>
<reference evidence="15" key="1">
    <citation type="journal article" date="2019" name="Int. J. Syst. Evol. Microbiol.">
        <title>The Global Catalogue of Microorganisms (GCM) 10K type strain sequencing project: providing services to taxonomists for standard genome sequencing and annotation.</title>
        <authorList>
            <consortium name="The Broad Institute Genomics Platform"/>
            <consortium name="The Broad Institute Genome Sequencing Center for Infectious Disease"/>
            <person name="Wu L."/>
            <person name="Ma J."/>
        </authorList>
    </citation>
    <scope>NUCLEOTIDE SEQUENCE [LARGE SCALE GENOMIC DNA]</scope>
    <source>
        <strain evidence="15">CGMCC 1.12286</strain>
    </source>
</reference>
<dbReference type="CDD" id="cd00140">
    <property type="entry name" value="beta_clamp"/>
    <property type="match status" value="1"/>
</dbReference>
<dbReference type="Gene3D" id="3.70.10.10">
    <property type="match status" value="1"/>
</dbReference>
<comment type="function">
    <text evidence="10">Confers DNA tethering and processivity to DNA polymerases and other proteins. Acts as a clamp, forming a ring around DNA (a reaction catalyzed by the clamp-loading complex) which diffuses in an ATP-independent manner freely and bidirectionally along dsDNA. Initially characterized for its ability to contact the catalytic subunit of DNA polymerase III (Pol III), a complex, multichain enzyme responsible for most of the replicative synthesis in bacteria; Pol III exhibits 3'-5' exonuclease proofreading activity. The beta chain is required for initiation of replication as well as for processivity of DNA replication.</text>
</comment>
<evidence type="ECO:0000256" key="5">
    <source>
        <dbReference type="ARBA" id="ARBA00022679"/>
    </source>
</evidence>
<proteinExistence type="inferred from homology"/>
<dbReference type="Pfam" id="PF00712">
    <property type="entry name" value="DNA_pol3_beta"/>
    <property type="match status" value="1"/>
</dbReference>
<gene>
    <name evidence="14" type="primary">dnaN</name>
    <name evidence="14" type="ORF">ACFSB2_24280</name>
</gene>
<keyword evidence="4 10" id="KW-0963">Cytoplasm</keyword>
<keyword evidence="5 10" id="KW-0808">Transferase</keyword>
<evidence type="ECO:0000256" key="1">
    <source>
        <dbReference type="ARBA" id="ARBA00004496"/>
    </source>
</evidence>
<evidence type="ECO:0000259" key="13">
    <source>
        <dbReference type="Pfam" id="PF02768"/>
    </source>
</evidence>
<dbReference type="NCBIfam" id="TIGR00663">
    <property type="entry name" value="dnan"/>
    <property type="match status" value="1"/>
</dbReference>
<keyword evidence="15" id="KW-1185">Reference proteome</keyword>
<comment type="subunit">
    <text evidence="10">Forms a ring-shaped head-to-tail homodimer around DNA.</text>
</comment>
<dbReference type="PIRSF" id="PIRSF000804">
    <property type="entry name" value="DNA_pol_III_b"/>
    <property type="match status" value="1"/>
</dbReference>
<dbReference type="EMBL" id="JBHUCX010000099">
    <property type="protein sequence ID" value="MFD1677785.1"/>
    <property type="molecule type" value="Genomic_DNA"/>
</dbReference>
<accession>A0ABW4JRL9</accession>
<sequence>MVTAYDLEVGIVNRLRSADDVNIDVAQEGSALLPAKKLIDIIRKLVSSAIDIEVAPDNTGTIRSGEFECTLFGIETDLFPQLPMVSGIPDVRIPANLLSDCIRSTAFAASKSESRPILTGVHVHLDRDEASFSATDSLRLATKNIRLETGLTSLVNVIVPAKSLIELERILPDLKDEVSLTVTSSHCLFTAGSLRFYTRIIEGTFVEIDRLIPKKIHITQIVVNTRQIVSAIDRAMVIAPRNHEIQFEISKEKAYIKTKSPEYGNLTDVIPTKSIDGDLMVIALYAKNALEALQTFKSEEAIVRFTGANQPIVFLPNDDPTLCQVMNLQWYSDKCATELESRLPCRFQRLMSLSSLIVHNGRHRIRSHTCGILRWGARS</sequence>
<dbReference type="InterPro" id="IPR022637">
    <property type="entry name" value="DNA_polIII_beta_cen"/>
</dbReference>
<dbReference type="GO" id="GO:0003887">
    <property type="term" value="F:DNA-directed DNA polymerase activity"/>
    <property type="evidence" value="ECO:0007669"/>
    <property type="project" value="UniProtKB-EC"/>
</dbReference>
<evidence type="ECO:0000256" key="9">
    <source>
        <dbReference type="ARBA" id="ARBA00023125"/>
    </source>
</evidence>
<comment type="similarity">
    <text evidence="2 10">Belongs to the beta sliding clamp family.</text>
</comment>
<evidence type="ECO:0000256" key="7">
    <source>
        <dbReference type="ARBA" id="ARBA00022705"/>
    </source>
</evidence>
<evidence type="ECO:0000256" key="8">
    <source>
        <dbReference type="ARBA" id="ARBA00022932"/>
    </source>
</evidence>
<dbReference type="Pfam" id="PF02767">
    <property type="entry name" value="DNA_pol3_beta_2"/>
    <property type="match status" value="1"/>
</dbReference>